<evidence type="ECO:0000313" key="4">
    <source>
        <dbReference type="Proteomes" id="UP001303647"/>
    </source>
</evidence>
<keyword evidence="2" id="KW-0812">Transmembrane</keyword>
<dbReference type="EMBL" id="MU857704">
    <property type="protein sequence ID" value="KAK4245338.1"/>
    <property type="molecule type" value="Genomic_DNA"/>
</dbReference>
<feature type="region of interest" description="Disordered" evidence="1">
    <location>
        <begin position="261"/>
        <end position="486"/>
    </location>
</feature>
<evidence type="ECO:0000256" key="1">
    <source>
        <dbReference type="SAM" id="MobiDB-lite"/>
    </source>
</evidence>
<feature type="compositionally biased region" description="Low complexity" evidence="1">
    <location>
        <begin position="734"/>
        <end position="745"/>
    </location>
</feature>
<reference evidence="3" key="1">
    <citation type="journal article" date="2023" name="Mol. Phylogenet. Evol.">
        <title>Genome-scale phylogeny and comparative genomics of the fungal order Sordariales.</title>
        <authorList>
            <person name="Hensen N."/>
            <person name="Bonometti L."/>
            <person name="Westerberg I."/>
            <person name="Brannstrom I.O."/>
            <person name="Guillou S."/>
            <person name="Cros-Aarteil S."/>
            <person name="Calhoun S."/>
            <person name="Haridas S."/>
            <person name="Kuo A."/>
            <person name="Mondo S."/>
            <person name="Pangilinan J."/>
            <person name="Riley R."/>
            <person name="LaButti K."/>
            <person name="Andreopoulos B."/>
            <person name="Lipzen A."/>
            <person name="Chen C."/>
            <person name="Yan M."/>
            <person name="Daum C."/>
            <person name="Ng V."/>
            <person name="Clum A."/>
            <person name="Steindorff A."/>
            <person name="Ohm R.A."/>
            <person name="Martin F."/>
            <person name="Silar P."/>
            <person name="Natvig D.O."/>
            <person name="Lalanne C."/>
            <person name="Gautier V."/>
            <person name="Ament-Velasquez S.L."/>
            <person name="Kruys A."/>
            <person name="Hutchinson M.I."/>
            <person name="Powell A.J."/>
            <person name="Barry K."/>
            <person name="Miller A.N."/>
            <person name="Grigoriev I.V."/>
            <person name="Debuchy R."/>
            <person name="Gladieux P."/>
            <person name="Hiltunen Thoren M."/>
            <person name="Johannesson H."/>
        </authorList>
    </citation>
    <scope>NUCLEOTIDE SEQUENCE</scope>
    <source>
        <strain evidence="3">CBS 359.72</strain>
    </source>
</reference>
<feature type="compositionally biased region" description="Low complexity" evidence="1">
    <location>
        <begin position="546"/>
        <end position="564"/>
    </location>
</feature>
<evidence type="ECO:0000313" key="3">
    <source>
        <dbReference type="EMBL" id="KAK4245338.1"/>
    </source>
</evidence>
<feature type="compositionally biased region" description="Polar residues" evidence="1">
    <location>
        <begin position="341"/>
        <end position="371"/>
    </location>
</feature>
<feature type="compositionally biased region" description="Polar residues" evidence="1">
    <location>
        <begin position="264"/>
        <end position="282"/>
    </location>
</feature>
<feature type="region of interest" description="Disordered" evidence="1">
    <location>
        <begin position="513"/>
        <end position="663"/>
    </location>
</feature>
<feature type="compositionally biased region" description="Pro residues" evidence="1">
    <location>
        <begin position="529"/>
        <end position="545"/>
    </location>
</feature>
<feature type="region of interest" description="Disordered" evidence="1">
    <location>
        <begin position="686"/>
        <end position="753"/>
    </location>
</feature>
<keyword evidence="2" id="KW-0472">Membrane</keyword>
<gene>
    <name evidence="3" type="ORF">C7999DRAFT_43147</name>
</gene>
<organism evidence="3 4">
    <name type="scientific">Corynascus novoguineensis</name>
    <dbReference type="NCBI Taxonomy" id="1126955"/>
    <lineage>
        <taxon>Eukaryota</taxon>
        <taxon>Fungi</taxon>
        <taxon>Dikarya</taxon>
        <taxon>Ascomycota</taxon>
        <taxon>Pezizomycotina</taxon>
        <taxon>Sordariomycetes</taxon>
        <taxon>Sordariomycetidae</taxon>
        <taxon>Sordariales</taxon>
        <taxon>Chaetomiaceae</taxon>
        <taxon>Corynascus</taxon>
    </lineage>
</organism>
<feature type="compositionally biased region" description="Low complexity" evidence="1">
    <location>
        <begin position="299"/>
        <end position="309"/>
    </location>
</feature>
<dbReference type="AlphaFoldDB" id="A0AAN7CND4"/>
<comment type="caution">
    <text evidence="3">The sequence shown here is derived from an EMBL/GenBank/DDBJ whole genome shotgun (WGS) entry which is preliminary data.</text>
</comment>
<feature type="transmembrane region" description="Helical" evidence="2">
    <location>
        <begin position="219"/>
        <end position="240"/>
    </location>
</feature>
<name>A0AAN7CND4_9PEZI</name>
<sequence length="753" mass="78185">MELMRREAKTTDNAACQCYVNTTEIQKGRGPEDPRECLTNCKAQFMKSVLEGWDVSNGWADGCASLNRGVKVQEFWSLYWCDSTFCGVAINQEGGLGQDPSVDLIINTCHNIGFWGIIDPGPPPPSFRCITEADTVSICSATVTPTSQTQTTPGRQTDAGGLSTSVGINTQATTTAHLSSTPTVLSLHPESTVSVATVSSAPSPSSTTTGSSLTGQGKAAIAICSVLAVILLLSILFSWLRHRNRRNESFHRGLRFRQGIPQDTGATSSPTPLITPVTSALGTRTPLTPPLRLRDRKFLPSILRPGSRSPSPPLTPLTPAHGLQPGGVGGAGPSRLFPSSPICSPTINKLTPRQERSTLASTPRIYTNQPHSSRPSSSLSRTAATPVLEDHRRQGSTSLVFTQPIPVAGSFGSGTRPLSRGADNTNTNTITNTITNTNTNNNRYKPNRGSDGRSVSSSSGSCYTADGNGDGGAAPPPPPSLSSSIATATATAHSSLRHEISIVAAPFVLGAGTGTGTGMRGATGWRDATPPPSRRMHGLPPPPPSHQSYSPAPSPSPSHSWSSSVAGFRRDGSVSTSPPPPPPPLSPPPTRALPQTPRVTRADADVSPPPPSQGRSAPLTHPPHGSASRGTPVEDCGKGNPAPGISGMSRMRSPVLSAGEGSGVTAAFPASYRRQFAEVGVRESWGSWSGSGSYQHHGARDADAMAASEREDGADAVSPRTSGSSGATARGNTVASAVSRMSSVRDGTGDGVI</sequence>
<accession>A0AAN7CND4</accession>
<feature type="compositionally biased region" description="Basic and acidic residues" evidence="1">
    <location>
        <begin position="698"/>
        <end position="713"/>
    </location>
</feature>
<reference evidence="3" key="2">
    <citation type="submission" date="2023-05" db="EMBL/GenBank/DDBJ databases">
        <authorList>
            <consortium name="Lawrence Berkeley National Laboratory"/>
            <person name="Steindorff A."/>
            <person name="Hensen N."/>
            <person name="Bonometti L."/>
            <person name="Westerberg I."/>
            <person name="Brannstrom I.O."/>
            <person name="Guillou S."/>
            <person name="Cros-Aarteil S."/>
            <person name="Calhoun S."/>
            <person name="Haridas S."/>
            <person name="Kuo A."/>
            <person name="Mondo S."/>
            <person name="Pangilinan J."/>
            <person name="Riley R."/>
            <person name="Labutti K."/>
            <person name="Andreopoulos B."/>
            <person name="Lipzen A."/>
            <person name="Chen C."/>
            <person name="Yanf M."/>
            <person name="Daum C."/>
            <person name="Ng V."/>
            <person name="Clum A."/>
            <person name="Ohm R."/>
            <person name="Martin F."/>
            <person name="Silar P."/>
            <person name="Natvig D."/>
            <person name="Lalanne C."/>
            <person name="Gautier V."/>
            <person name="Ament-Velasquez S.L."/>
            <person name="Kruys A."/>
            <person name="Hutchinson M.I."/>
            <person name="Powell A.J."/>
            <person name="Barry K."/>
            <person name="Miller A.N."/>
            <person name="Grigoriev I.V."/>
            <person name="Debuchy R."/>
            <person name="Gladieux P."/>
            <person name="Thoren M.H."/>
            <person name="Johannesson H."/>
        </authorList>
    </citation>
    <scope>NUCLEOTIDE SEQUENCE</scope>
    <source>
        <strain evidence="3">CBS 359.72</strain>
    </source>
</reference>
<feature type="compositionally biased region" description="Low complexity" evidence="1">
    <location>
        <begin position="452"/>
        <end position="461"/>
    </location>
</feature>
<proteinExistence type="predicted"/>
<protein>
    <submittedName>
        <fullName evidence="3">Uncharacterized protein</fullName>
    </submittedName>
</protein>
<keyword evidence="2" id="KW-1133">Transmembrane helix</keyword>
<feature type="compositionally biased region" description="Low complexity" evidence="1">
    <location>
        <begin position="372"/>
        <end position="386"/>
    </location>
</feature>
<dbReference type="Proteomes" id="UP001303647">
    <property type="component" value="Unassembled WGS sequence"/>
</dbReference>
<feature type="compositionally biased region" description="Pro residues" evidence="1">
    <location>
        <begin position="577"/>
        <end position="591"/>
    </location>
</feature>
<keyword evidence="4" id="KW-1185">Reference proteome</keyword>
<feature type="compositionally biased region" description="Polar residues" evidence="1">
    <location>
        <begin position="719"/>
        <end position="733"/>
    </location>
</feature>
<feature type="compositionally biased region" description="Low complexity" evidence="1">
    <location>
        <begin position="424"/>
        <end position="442"/>
    </location>
</feature>
<evidence type="ECO:0000256" key="2">
    <source>
        <dbReference type="SAM" id="Phobius"/>
    </source>
</evidence>